<keyword evidence="2" id="KW-1185">Reference proteome</keyword>
<sequence length="190" mass="21569">MDELLVVGSAKVKSFIANLSKEHYANAYLDRKRYGEMANSLAKSFNNWIGELRQLPVLPLLDGLRKKVMVMNYDRSIESEKWTSILCPMMEKDLNNKVEVGRKSVYDYVKCYFKFEFFRKAYKSPVFPIPNIGLGSKGLVSSVVLPPITKRLAGRPPTKRIKSFAEATRPLKCSRCSVEGHNKKACNAVI</sequence>
<accession>A0AAD4YWU1</accession>
<dbReference type="Proteomes" id="UP001054821">
    <property type="component" value="Chromosome 6"/>
</dbReference>
<reference evidence="1 2" key="1">
    <citation type="journal article" date="2022" name="G3 (Bethesda)">
        <title>Whole-genome sequence and methylome profiling of the almond [Prunus dulcis (Mill.) D.A. Webb] cultivar 'Nonpareil'.</title>
        <authorList>
            <person name="D'Amico-Willman K.M."/>
            <person name="Ouma W.Z."/>
            <person name="Meulia T."/>
            <person name="Sideli G.M."/>
            <person name="Gradziel T.M."/>
            <person name="Fresnedo-Ramirez J."/>
        </authorList>
    </citation>
    <scope>NUCLEOTIDE SEQUENCE [LARGE SCALE GENOMIC DNA]</scope>
    <source>
        <strain evidence="1">Clone GOH B32 T37-40</strain>
    </source>
</reference>
<dbReference type="AlphaFoldDB" id="A0AAD4YWU1"/>
<name>A0AAD4YWU1_PRUDU</name>
<protein>
    <submittedName>
        <fullName evidence="1">Uncharacterized protein</fullName>
    </submittedName>
</protein>
<organism evidence="1 2">
    <name type="scientific">Prunus dulcis</name>
    <name type="common">Almond</name>
    <name type="synonym">Amygdalus dulcis</name>
    <dbReference type="NCBI Taxonomy" id="3755"/>
    <lineage>
        <taxon>Eukaryota</taxon>
        <taxon>Viridiplantae</taxon>
        <taxon>Streptophyta</taxon>
        <taxon>Embryophyta</taxon>
        <taxon>Tracheophyta</taxon>
        <taxon>Spermatophyta</taxon>
        <taxon>Magnoliopsida</taxon>
        <taxon>eudicotyledons</taxon>
        <taxon>Gunneridae</taxon>
        <taxon>Pentapetalae</taxon>
        <taxon>rosids</taxon>
        <taxon>fabids</taxon>
        <taxon>Rosales</taxon>
        <taxon>Rosaceae</taxon>
        <taxon>Amygdaloideae</taxon>
        <taxon>Amygdaleae</taxon>
        <taxon>Prunus</taxon>
    </lineage>
</organism>
<evidence type="ECO:0000313" key="1">
    <source>
        <dbReference type="EMBL" id="KAI5323573.1"/>
    </source>
</evidence>
<gene>
    <name evidence="1" type="ORF">L3X38_032645</name>
</gene>
<comment type="caution">
    <text evidence="1">The sequence shown here is derived from an EMBL/GenBank/DDBJ whole genome shotgun (WGS) entry which is preliminary data.</text>
</comment>
<evidence type="ECO:0000313" key="2">
    <source>
        <dbReference type="Proteomes" id="UP001054821"/>
    </source>
</evidence>
<proteinExistence type="predicted"/>
<dbReference type="EMBL" id="JAJFAZ020000006">
    <property type="protein sequence ID" value="KAI5323573.1"/>
    <property type="molecule type" value="Genomic_DNA"/>
</dbReference>